<accession>A0A9D9IGJ4</accession>
<dbReference type="EMBL" id="JADIMA010000003">
    <property type="protein sequence ID" value="MBO8472047.1"/>
    <property type="molecule type" value="Genomic_DNA"/>
</dbReference>
<reference evidence="1" key="1">
    <citation type="submission" date="2020-10" db="EMBL/GenBank/DDBJ databases">
        <authorList>
            <person name="Gilroy R."/>
        </authorList>
    </citation>
    <scope>NUCLEOTIDE SEQUENCE</scope>
    <source>
        <strain evidence="1">B1-8020</strain>
    </source>
</reference>
<dbReference type="Proteomes" id="UP000823604">
    <property type="component" value="Unassembled WGS sequence"/>
</dbReference>
<evidence type="ECO:0000313" key="1">
    <source>
        <dbReference type="EMBL" id="MBO8472047.1"/>
    </source>
</evidence>
<sequence>MYRDIDYLERETGVKGNDEDSCYSEGRFYFITDNSSYKDSEVESEGTVFGLKDGGTTSTQPFRAENESMQLTKAYPIVWDERKSIGKSLSDKWYFLEIVVAK</sequence>
<dbReference type="AlphaFoldDB" id="A0A9D9IGJ4"/>
<name>A0A9D9IGJ4_9BACT</name>
<proteinExistence type="predicted"/>
<organism evidence="1 2">
    <name type="scientific">Candidatus Merdivivens pullicola</name>
    <dbReference type="NCBI Taxonomy" id="2840872"/>
    <lineage>
        <taxon>Bacteria</taxon>
        <taxon>Pseudomonadati</taxon>
        <taxon>Bacteroidota</taxon>
        <taxon>Bacteroidia</taxon>
        <taxon>Bacteroidales</taxon>
        <taxon>Muribaculaceae</taxon>
        <taxon>Muribaculaceae incertae sedis</taxon>
        <taxon>Candidatus Merdivivens</taxon>
    </lineage>
</organism>
<gene>
    <name evidence="1" type="ORF">IAB81_00240</name>
</gene>
<reference evidence="1" key="2">
    <citation type="journal article" date="2021" name="PeerJ">
        <title>Extensive microbial diversity within the chicken gut microbiome revealed by metagenomics and culture.</title>
        <authorList>
            <person name="Gilroy R."/>
            <person name="Ravi A."/>
            <person name="Getino M."/>
            <person name="Pursley I."/>
            <person name="Horton D.L."/>
            <person name="Alikhan N.F."/>
            <person name="Baker D."/>
            <person name="Gharbi K."/>
            <person name="Hall N."/>
            <person name="Watson M."/>
            <person name="Adriaenssens E.M."/>
            <person name="Foster-Nyarko E."/>
            <person name="Jarju S."/>
            <person name="Secka A."/>
            <person name="Antonio M."/>
            <person name="Oren A."/>
            <person name="Chaudhuri R.R."/>
            <person name="La Ragione R."/>
            <person name="Hildebrand F."/>
            <person name="Pallen M.J."/>
        </authorList>
    </citation>
    <scope>NUCLEOTIDE SEQUENCE</scope>
    <source>
        <strain evidence="1">B1-8020</strain>
    </source>
</reference>
<comment type="caution">
    <text evidence="1">The sequence shown here is derived from an EMBL/GenBank/DDBJ whole genome shotgun (WGS) entry which is preliminary data.</text>
</comment>
<evidence type="ECO:0000313" key="2">
    <source>
        <dbReference type="Proteomes" id="UP000823604"/>
    </source>
</evidence>
<protein>
    <submittedName>
        <fullName evidence="1">Uncharacterized protein</fullName>
    </submittedName>
</protein>